<comment type="subcellular location">
    <subcellularLocation>
        <location evidence="1">Membrane</location>
        <topology evidence="1">Single-pass type I membrane protein</topology>
    </subcellularLocation>
</comment>
<dbReference type="InterPro" id="IPR011009">
    <property type="entry name" value="Kinase-like_dom_sf"/>
</dbReference>
<dbReference type="InterPro" id="IPR000719">
    <property type="entry name" value="Prot_kinase_dom"/>
</dbReference>
<evidence type="ECO:0000313" key="7">
    <source>
        <dbReference type="Proteomes" id="UP000001554"/>
    </source>
</evidence>
<dbReference type="GO" id="GO:0004714">
    <property type="term" value="F:transmembrane receptor protein tyrosine kinase activity"/>
    <property type="evidence" value="ECO:0000318"/>
    <property type="project" value="GO_Central"/>
</dbReference>
<keyword evidence="5" id="KW-0812">Transmembrane</keyword>
<keyword evidence="4" id="KW-0547">Nucleotide-binding</keyword>
<accession>A0A9J7LGZ3</accession>
<keyword evidence="3" id="KW-0829">Tyrosine-protein kinase</keyword>
<feature type="domain" description="Protein kinase" evidence="6">
    <location>
        <begin position="79"/>
        <end position="363"/>
    </location>
</feature>
<evidence type="ECO:0000256" key="2">
    <source>
        <dbReference type="ARBA" id="ARBA00022840"/>
    </source>
</evidence>
<dbReference type="InterPro" id="IPR050122">
    <property type="entry name" value="RTK"/>
</dbReference>
<dbReference type="PROSITE" id="PS00107">
    <property type="entry name" value="PROTEIN_KINASE_ATP"/>
    <property type="match status" value="1"/>
</dbReference>
<keyword evidence="2 4" id="KW-0067">ATP-binding</keyword>
<dbReference type="FunFam" id="1.10.510.10:FF:000593">
    <property type="entry name" value="Uncharacterized protein"/>
    <property type="match status" value="1"/>
</dbReference>
<evidence type="ECO:0000256" key="3">
    <source>
        <dbReference type="ARBA" id="ARBA00023137"/>
    </source>
</evidence>
<dbReference type="Proteomes" id="UP000001554">
    <property type="component" value="Chromosome 7"/>
</dbReference>
<dbReference type="PANTHER" id="PTHR24416:SF617">
    <property type="entry name" value="RET ONCOGENE, ISOFORM A"/>
    <property type="match status" value="1"/>
</dbReference>
<dbReference type="GO" id="GO:0007169">
    <property type="term" value="P:cell surface receptor protein tyrosine kinase signaling pathway"/>
    <property type="evidence" value="ECO:0000318"/>
    <property type="project" value="GO_Central"/>
</dbReference>
<feature type="transmembrane region" description="Helical" evidence="5">
    <location>
        <begin position="12"/>
        <end position="31"/>
    </location>
</feature>
<dbReference type="GO" id="GO:0005524">
    <property type="term" value="F:ATP binding"/>
    <property type="evidence" value="ECO:0007669"/>
    <property type="project" value="UniProtKB-UniRule"/>
</dbReference>
<proteinExistence type="predicted"/>
<evidence type="ECO:0000256" key="4">
    <source>
        <dbReference type="PROSITE-ProRule" id="PRU10141"/>
    </source>
</evidence>
<keyword evidence="3" id="KW-0418">Kinase</keyword>
<dbReference type="GO" id="GO:0005886">
    <property type="term" value="C:plasma membrane"/>
    <property type="evidence" value="ECO:0000318"/>
    <property type="project" value="GO_Central"/>
</dbReference>
<sequence>MKGDDGEPLVETLVPIVFFLLLCPVVLLVLYKKGWLCCVTPDNIEETQALLELQRVEADLTQGLQPGWLGRWEKKAKNLQLGNLIGAGMFGEVRNAELRRTRGTIPVAAKTVRVEDAQSYRDFYREAAILIAVHEEKDHDVRRSNIVQLFGVITKADQKYIILEYAPGGDRLCFLRQQRKHATAHTQVALLPYAMHIARALHELQKLRIAHRDVAARNVLVTLDNVAKLADFGLARDVYATTQYASTPRQGDGVLLPVKWMALESLELGEYTCQSDMWSFGVLLWEIASLGDEPRYDDRARLTAAGSVLIGILRRGIRLKKPARCDDGLYAVMRSCWRDDPEVRPTPESLEAGTSSSNPRPKFYHGNGDCCLIFQPWQVKYLEA</sequence>
<evidence type="ECO:0000256" key="1">
    <source>
        <dbReference type="ARBA" id="ARBA00004479"/>
    </source>
</evidence>
<dbReference type="RefSeq" id="XP_035682068.1">
    <property type="nucleotide sequence ID" value="XM_035826175.1"/>
</dbReference>
<reference evidence="7" key="1">
    <citation type="journal article" date="2020" name="Nat. Ecol. Evol.">
        <title>Deeply conserved synteny resolves early events in vertebrate evolution.</title>
        <authorList>
            <person name="Simakov O."/>
            <person name="Marletaz F."/>
            <person name="Yue J.X."/>
            <person name="O'Connell B."/>
            <person name="Jenkins J."/>
            <person name="Brandt A."/>
            <person name="Calef R."/>
            <person name="Tung C.H."/>
            <person name="Huang T.K."/>
            <person name="Schmutz J."/>
            <person name="Satoh N."/>
            <person name="Yu J.K."/>
            <person name="Putnam N.H."/>
            <person name="Green R.E."/>
            <person name="Rokhsar D.S."/>
        </authorList>
    </citation>
    <scope>NUCLEOTIDE SEQUENCE [LARGE SCALE GENOMIC DNA]</scope>
    <source>
        <strain evidence="7">S238N-H82</strain>
    </source>
</reference>
<evidence type="ECO:0000313" key="8">
    <source>
        <dbReference type="RefSeq" id="XP_035682068.1"/>
    </source>
</evidence>
<evidence type="ECO:0000256" key="5">
    <source>
        <dbReference type="SAM" id="Phobius"/>
    </source>
</evidence>
<protein>
    <submittedName>
        <fullName evidence="8">Fibroblast growth factor receptor 3-like</fullName>
    </submittedName>
</protein>
<dbReference type="OrthoDB" id="2431000at2759"/>
<dbReference type="CDD" id="cd00192">
    <property type="entry name" value="PTKc"/>
    <property type="match status" value="1"/>
</dbReference>
<evidence type="ECO:0000259" key="6">
    <source>
        <dbReference type="PROSITE" id="PS50011"/>
    </source>
</evidence>
<dbReference type="Pfam" id="PF07714">
    <property type="entry name" value="PK_Tyr_Ser-Thr"/>
    <property type="match status" value="1"/>
</dbReference>
<gene>
    <name evidence="8" type="primary">LOC118419661</name>
</gene>
<dbReference type="PANTHER" id="PTHR24416">
    <property type="entry name" value="TYROSINE-PROTEIN KINASE RECEPTOR"/>
    <property type="match status" value="1"/>
</dbReference>
<organism evidence="7 8">
    <name type="scientific">Branchiostoma floridae</name>
    <name type="common">Florida lancelet</name>
    <name type="synonym">Amphioxus</name>
    <dbReference type="NCBI Taxonomy" id="7739"/>
    <lineage>
        <taxon>Eukaryota</taxon>
        <taxon>Metazoa</taxon>
        <taxon>Chordata</taxon>
        <taxon>Cephalochordata</taxon>
        <taxon>Leptocardii</taxon>
        <taxon>Amphioxiformes</taxon>
        <taxon>Branchiostomatidae</taxon>
        <taxon>Branchiostoma</taxon>
    </lineage>
</organism>
<dbReference type="KEGG" id="bfo:118419661"/>
<dbReference type="InterPro" id="IPR020635">
    <property type="entry name" value="Tyr_kinase_cat_dom"/>
</dbReference>
<keyword evidence="7" id="KW-1185">Reference proteome</keyword>
<keyword evidence="5" id="KW-0472">Membrane</keyword>
<feature type="binding site" evidence="4">
    <location>
        <position position="110"/>
    </location>
    <ligand>
        <name>ATP</name>
        <dbReference type="ChEBI" id="CHEBI:30616"/>
    </ligand>
</feature>
<dbReference type="GeneID" id="118419661"/>
<name>A0A9J7LGZ3_BRAFL</name>
<dbReference type="SMART" id="SM00219">
    <property type="entry name" value="TyrKc"/>
    <property type="match status" value="1"/>
</dbReference>
<dbReference type="AlphaFoldDB" id="A0A9J7LGZ3"/>
<keyword evidence="5" id="KW-1133">Transmembrane helix</keyword>
<dbReference type="SUPFAM" id="SSF56112">
    <property type="entry name" value="Protein kinase-like (PK-like)"/>
    <property type="match status" value="1"/>
</dbReference>
<dbReference type="PRINTS" id="PR00109">
    <property type="entry name" value="TYRKINASE"/>
</dbReference>
<reference evidence="8" key="2">
    <citation type="submission" date="2025-08" db="UniProtKB">
        <authorList>
            <consortium name="RefSeq"/>
        </authorList>
    </citation>
    <scope>IDENTIFICATION</scope>
    <source>
        <strain evidence="8">S238N-H82</strain>
        <tissue evidence="8">Testes</tissue>
    </source>
</reference>
<dbReference type="InterPro" id="IPR001245">
    <property type="entry name" value="Ser-Thr/Tyr_kinase_cat_dom"/>
</dbReference>
<dbReference type="Gene3D" id="1.10.510.10">
    <property type="entry name" value="Transferase(Phosphotransferase) domain 1"/>
    <property type="match status" value="1"/>
</dbReference>
<dbReference type="GO" id="GO:0043235">
    <property type="term" value="C:receptor complex"/>
    <property type="evidence" value="ECO:0000318"/>
    <property type="project" value="GO_Central"/>
</dbReference>
<dbReference type="InterPro" id="IPR017441">
    <property type="entry name" value="Protein_kinase_ATP_BS"/>
</dbReference>
<keyword evidence="3" id="KW-0808">Transferase</keyword>
<dbReference type="PROSITE" id="PS50011">
    <property type="entry name" value="PROTEIN_KINASE_DOM"/>
    <property type="match status" value="1"/>
</dbReference>